<reference evidence="1 2" key="1">
    <citation type="submission" date="2019-01" db="EMBL/GenBank/DDBJ databases">
        <title>A draft genome assembly of the solar-powered sea slug Elysia chlorotica.</title>
        <authorList>
            <person name="Cai H."/>
            <person name="Li Q."/>
            <person name="Fang X."/>
            <person name="Li J."/>
            <person name="Curtis N.E."/>
            <person name="Altenburger A."/>
            <person name="Shibata T."/>
            <person name="Feng M."/>
            <person name="Maeda T."/>
            <person name="Schwartz J.A."/>
            <person name="Shigenobu S."/>
            <person name="Lundholm N."/>
            <person name="Nishiyama T."/>
            <person name="Yang H."/>
            <person name="Hasebe M."/>
            <person name="Li S."/>
            <person name="Pierce S.K."/>
            <person name="Wang J."/>
        </authorList>
    </citation>
    <scope>NUCLEOTIDE SEQUENCE [LARGE SCALE GENOMIC DNA]</scope>
    <source>
        <strain evidence="1">EC2010</strain>
        <tissue evidence="1">Whole organism of an adult</tissue>
    </source>
</reference>
<keyword evidence="2" id="KW-1185">Reference proteome</keyword>
<evidence type="ECO:0000313" key="2">
    <source>
        <dbReference type="Proteomes" id="UP000271974"/>
    </source>
</evidence>
<sequence>MVGRPTLALSAVALSRRAVSPGWNTLITDGAGRRAREITRSITAELVNLLLRRATGFRLAGRALTVWRISRELTSLSVSQVSSGDIFHFPDTTSQKPSIRELAGAGHVWAGHGGGKVMERAGHGEGRAWYGGAGHGEGRAWRGQGMHGMEEMGMEGQGMAWRGRAWTLHVINICRQIFAPLPPFPATLASALAPQGCLDVDPAWAPEFKPIRSND</sequence>
<organism evidence="1 2">
    <name type="scientific">Elysia chlorotica</name>
    <name type="common">Eastern emerald elysia</name>
    <name type="synonym">Sea slug</name>
    <dbReference type="NCBI Taxonomy" id="188477"/>
    <lineage>
        <taxon>Eukaryota</taxon>
        <taxon>Metazoa</taxon>
        <taxon>Spiralia</taxon>
        <taxon>Lophotrochozoa</taxon>
        <taxon>Mollusca</taxon>
        <taxon>Gastropoda</taxon>
        <taxon>Heterobranchia</taxon>
        <taxon>Euthyneura</taxon>
        <taxon>Panpulmonata</taxon>
        <taxon>Sacoglossa</taxon>
        <taxon>Placobranchoidea</taxon>
        <taxon>Plakobranchidae</taxon>
        <taxon>Elysia</taxon>
    </lineage>
</organism>
<protein>
    <submittedName>
        <fullName evidence="1">Uncharacterized protein</fullName>
    </submittedName>
</protein>
<accession>A0A433UEA5</accession>
<evidence type="ECO:0000313" key="1">
    <source>
        <dbReference type="EMBL" id="RUS92146.1"/>
    </source>
</evidence>
<gene>
    <name evidence="1" type="ORF">EGW08_000170</name>
</gene>
<dbReference type="Proteomes" id="UP000271974">
    <property type="component" value="Unassembled WGS sequence"/>
</dbReference>
<dbReference type="AlphaFoldDB" id="A0A433UEA5"/>
<name>A0A433UEA5_ELYCH</name>
<comment type="caution">
    <text evidence="1">The sequence shown here is derived from an EMBL/GenBank/DDBJ whole genome shotgun (WGS) entry which is preliminary data.</text>
</comment>
<dbReference type="EMBL" id="RQTK01000002">
    <property type="protein sequence ID" value="RUS92146.1"/>
    <property type="molecule type" value="Genomic_DNA"/>
</dbReference>
<proteinExistence type="predicted"/>